<dbReference type="Gene3D" id="2.130.10.10">
    <property type="entry name" value="YVTN repeat-like/Quinoprotein amine dehydrogenase"/>
    <property type="match status" value="2"/>
</dbReference>
<keyword evidence="2 4" id="KW-0732">Signal</keyword>
<dbReference type="InterPro" id="IPR028203">
    <property type="entry name" value="PSII_CF48-like_dom"/>
</dbReference>
<evidence type="ECO:0000256" key="3">
    <source>
        <dbReference type="ARBA" id="ARBA00023276"/>
    </source>
</evidence>
<proteinExistence type="predicted"/>
<dbReference type="InterPro" id="IPR026444">
    <property type="entry name" value="Secre_tail"/>
</dbReference>
<organism evidence="7 8">
    <name type="scientific">Corallibacter vietnamensis</name>
    <dbReference type="NCBI Taxonomy" id="904130"/>
    <lineage>
        <taxon>Bacteria</taxon>
        <taxon>Pseudomonadati</taxon>
        <taxon>Bacteroidota</taxon>
        <taxon>Flavobacteriia</taxon>
        <taxon>Flavobacteriales</taxon>
        <taxon>Flavobacteriaceae</taxon>
        <taxon>Corallibacter</taxon>
    </lineage>
</organism>
<keyword evidence="8" id="KW-1185">Reference proteome</keyword>
<feature type="domain" description="Secretion system C-terminal sorting" evidence="6">
    <location>
        <begin position="346"/>
        <end position="419"/>
    </location>
</feature>
<dbReference type="RefSeq" id="WP_344728460.1">
    <property type="nucleotide sequence ID" value="NZ_BAABBI010000001.1"/>
</dbReference>
<evidence type="ECO:0000313" key="7">
    <source>
        <dbReference type="EMBL" id="GAA3781843.1"/>
    </source>
</evidence>
<dbReference type="NCBIfam" id="TIGR04183">
    <property type="entry name" value="Por_Secre_tail"/>
    <property type="match status" value="1"/>
</dbReference>
<dbReference type="Pfam" id="PF14870">
    <property type="entry name" value="PSII_BNR"/>
    <property type="match status" value="1"/>
</dbReference>
<sequence>MKHLSLLVYLLPFVLFSQTWQPTSITPNTNGQRFDDVFFINDNIGWAANGYYAAVFKTTDGGNTWTEQVSSSDLGGSYYFRNIEFINENIGFLGTLNGKFFSTNDGGTTWTEVSNISPNPQAICGLNAVGSSTIYGCGAYFTPAYIIKSTDSGLSWDYIDMSAYADALVEIKFITENIGFAAGNNNSGATILKTIDGGQTWTEIYNSNIAGEYVWKFQVLDSNTDVLFGAIESVAPNPGKLIKTTNGGISWSSNNAPETSIQAVGFINENTGWMGGHTTGLHQTNDGGQTWTNLNTGSNLNRIFVINSSLAYAAGTSIYKFTDETLSIKSSVNSPSKSLNIQLKNNPVKDNLAFSIYYPTSDNILIELYDSKGRFVKKLCRERILKNDITKAYSFPVYELNSGVYFVNFHNNFQRKSLKFVKQ</sequence>
<gene>
    <name evidence="7" type="ORF">GCM10022271_12650</name>
</gene>
<evidence type="ECO:0000313" key="8">
    <source>
        <dbReference type="Proteomes" id="UP001501456"/>
    </source>
</evidence>
<dbReference type="InterPro" id="IPR015943">
    <property type="entry name" value="WD40/YVTN_repeat-like_dom_sf"/>
</dbReference>
<name>A0ABP7H213_9FLAO</name>
<dbReference type="CDD" id="cd15482">
    <property type="entry name" value="Sialidase_non-viral"/>
    <property type="match status" value="1"/>
</dbReference>
<protein>
    <recommendedName>
        <fullName evidence="9">Photosystem II stability/assembly factor-like protein</fullName>
    </recommendedName>
</protein>
<feature type="signal peptide" evidence="4">
    <location>
        <begin position="1"/>
        <end position="17"/>
    </location>
</feature>
<evidence type="ECO:0000259" key="5">
    <source>
        <dbReference type="Pfam" id="PF14870"/>
    </source>
</evidence>
<dbReference type="SUPFAM" id="SSF110296">
    <property type="entry name" value="Oligoxyloglucan reducing end-specific cellobiohydrolase"/>
    <property type="match status" value="1"/>
</dbReference>
<evidence type="ECO:0000256" key="2">
    <source>
        <dbReference type="ARBA" id="ARBA00022729"/>
    </source>
</evidence>
<dbReference type="Proteomes" id="UP001501456">
    <property type="component" value="Unassembled WGS sequence"/>
</dbReference>
<evidence type="ECO:0000256" key="1">
    <source>
        <dbReference type="ARBA" id="ARBA00022531"/>
    </source>
</evidence>
<feature type="domain" description="Photosynthesis system II assembly factor Ycf48/Hcf136-like" evidence="5">
    <location>
        <begin position="155"/>
        <end position="253"/>
    </location>
</feature>
<evidence type="ECO:0000256" key="4">
    <source>
        <dbReference type="SAM" id="SignalP"/>
    </source>
</evidence>
<dbReference type="Pfam" id="PF18962">
    <property type="entry name" value="Por_Secre_tail"/>
    <property type="match status" value="1"/>
</dbReference>
<keyword evidence="1" id="KW-0602">Photosynthesis</keyword>
<dbReference type="EMBL" id="BAABBI010000001">
    <property type="protein sequence ID" value="GAA3781843.1"/>
    <property type="molecule type" value="Genomic_DNA"/>
</dbReference>
<accession>A0ABP7H213</accession>
<feature type="chain" id="PRO_5045675568" description="Photosystem II stability/assembly factor-like protein" evidence="4">
    <location>
        <begin position="18"/>
        <end position="423"/>
    </location>
</feature>
<dbReference type="PANTHER" id="PTHR47199:SF2">
    <property type="entry name" value="PHOTOSYSTEM II STABILITY_ASSEMBLY FACTOR HCF136, CHLOROPLASTIC"/>
    <property type="match status" value="1"/>
</dbReference>
<keyword evidence="3" id="KW-0604">Photosystem II</keyword>
<comment type="caution">
    <text evidence="7">The sequence shown here is derived from an EMBL/GenBank/DDBJ whole genome shotgun (WGS) entry which is preliminary data.</text>
</comment>
<evidence type="ECO:0000259" key="6">
    <source>
        <dbReference type="Pfam" id="PF18962"/>
    </source>
</evidence>
<evidence type="ECO:0008006" key="9">
    <source>
        <dbReference type="Google" id="ProtNLM"/>
    </source>
</evidence>
<reference evidence="8" key="1">
    <citation type="journal article" date="2019" name="Int. J. Syst. Evol. Microbiol.">
        <title>The Global Catalogue of Microorganisms (GCM) 10K type strain sequencing project: providing services to taxonomists for standard genome sequencing and annotation.</title>
        <authorList>
            <consortium name="The Broad Institute Genomics Platform"/>
            <consortium name="The Broad Institute Genome Sequencing Center for Infectious Disease"/>
            <person name="Wu L."/>
            <person name="Ma J."/>
        </authorList>
    </citation>
    <scope>NUCLEOTIDE SEQUENCE [LARGE SCALE GENOMIC DNA]</scope>
    <source>
        <strain evidence="8">JCM 17525</strain>
    </source>
</reference>
<dbReference type="PANTHER" id="PTHR47199">
    <property type="entry name" value="PHOTOSYSTEM II STABILITY/ASSEMBLY FACTOR HCF136, CHLOROPLASTIC"/>
    <property type="match status" value="1"/>
</dbReference>